<dbReference type="PANTHER" id="PTHR45929:SF3">
    <property type="entry name" value="JAK PATHWAY SIGNAL TRANSDUCTION ADAPTOR MOLECULE"/>
    <property type="match status" value="1"/>
</dbReference>
<evidence type="ECO:0000256" key="3">
    <source>
        <dbReference type="ARBA" id="ARBA00017923"/>
    </source>
</evidence>
<evidence type="ECO:0000313" key="10">
    <source>
        <dbReference type="EMBL" id="GME85757.1"/>
    </source>
</evidence>
<dbReference type="SMART" id="SM00326">
    <property type="entry name" value="SH3"/>
    <property type="match status" value="1"/>
</dbReference>
<accession>A0A9W6WLI2</accession>
<keyword evidence="11" id="KW-1185">Reference proteome</keyword>
<dbReference type="GO" id="GO:0033565">
    <property type="term" value="C:ESCRT-0 complex"/>
    <property type="evidence" value="ECO:0007669"/>
    <property type="project" value="TreeGrafter"/>
</dbReference>
<sequence>MSLEFAIERATSAELTEDDWGQLLDIVDLVKSNPDEYIPESISVVKSRLNSGNANVILRTITLIDFLAENCGAMMKLEISEKSFVNDNLVKLVRDNYTYNIVRYAIIKEIYKLSKSFKGDQSLRIMEDTFNELKTLHQYLCEQAVSEVDIGTNGPDTAEDENEKLSQAIELSLKESQGLPSTARVMALYDFESADEDILSFKKDNIISIVETINVNWLRGCLNGKVGMIPVDYVKKIPPTTDQQLQQLITTLNRYMDIRVFLSQLMDLSTKHGTTAISNQEFEAILKGNGISACLNEVENVKETLKEILDLYQVKILELQSMSSNADSDIDIYNNLLAEHAVPTTAITTTGGAHRIFHRRRHKPPLMDYKTFKSKMGPVLQQLRAFLGWCGSDVFFNLIIALITSFTA</sequence>
<dbReference type="Pfam" id="PF00018">
    <property type="entry name" value="SH3_1"/>
    <property type="match status" value="1"/>
</dbReference>
<dbReference type="Gene3D" id="1.25.40.90">
    <property type="match status" value="1"/>
</dbReference>
<comment type="caution">
    <text evidence="10">The sequence shown here is derived from an EMBL/GenBank/DDBJ whole genome shotgun (WGS) entry which is preliminary data.</text>
</comment>
<dbReference type="AlphaFoldDB" id="A0A9W6WLI2"/>
<dbReference type="PROSITE" id="PS50002">
    <property type="entry name" value="SH3"/>
    <property type="match status" value="1"/>
</dbReference>
<evidence type="ECO:0000256" key="6">
    <source>
        <dbReference type="ARBA" id="ARBA00022753"/>
    </source>
</evidence>
<evidence type="ECO:0000256" key="5">
    <source>
        <dbReference type="ARBA" id="ARBA00022443"/>
    </source>
</evidence>
<dbReference type="GO" id="GO:0043130">
    <property type="term" value="F:ubiquitin binding"/>
    <property type="evidence" value="ECO:0007669"/>
    <property type="project" value="InterPro"/>
</dbReference>
<organism evidence="10 11">
    <name type="scientific">Ambrosiozyma monospora</name>
    <name type="common">Yeast</name>
    <name type="synonym">Endomycopsis monosporus</name>
    <dbReference type="NCBI Taxonomy" id="43982"/>
    <lineage>
        <taxon>Eukaryota</taxon>
        <taxon>Fungi</taxon>
        <taxon>Dikarya</taxon>
        <taxon>Ascomycota</taxon>
        <taxon>Saccharomycotina</taxon>
        <taxon>Pichiomycetes</taxon>
        <taxon>Pichiales</taxon>
        <taxon>Pichiaceae</taxon>
        <taxon>Ambrosiozyma</taxon>
    </lineage>
</organism>
<comment type="subcellular location">
    <subcellularLocation>
        <location evidence="1">Endosome membrane</location>
        <topology evidence="1">Peripheral membrane protein</topology>
        <orientation evidence="1">Cytoplasmic side</orientation>
    </subcellularLocation>
</comment>
<dbReference type="InterPro" id="IPR050670">
    <property type="entry name" value="STAM"/>
</dbReference>
<evidence type="ECO:0000256" key="4">
    <source>
        <dbReference type="ARBA" id="ARBA00018978"/>
    </source>
</evidence>
<dbReference type="GO" id="GO:0043328">
    <property type="term" value="P:protein transport to vacuole involved in ubiquitin-dependent protein catabolic process via the multivesicular body sorting pathway"/>
    <property type="evidence" value="ECO:0007669"/>
    <property type="project" value="TreeGrafter"/>
</dbReference>
<name>A0A9W6WLI2_AMBMO</name>
<comment type="similarity">
    <text evidence="2">Belongs to the STAM family.</text>
</comment>
<dbReference type="GO" id="GO:0035091">
    <property type="term" value="F:phosphatidylinositol binding"/>
    <property type="evidence" value="ECO:0007669"/>
    <property type="project" value="InterPro"/>
</dbReference>
<dbReference type="PROSITE" id="PS50179">
    <property type="entry name" value="VHS"/>
    <property type="match status" value="1"/>
</dbReference>
<keyword evidence="6" id="KW-0967">Endosome</keyword>
<dbReference type="InterPro" id="IPR008942">
    <property type="entry name" value="ENTH_VHS"/>
</dbReference>
<evidence type="ECO:0000313" key="11">
    <source>
        <dbReference type="Proteomes" id="UP001165063"/>
    </source>
</evidence>
<dbReference type="Gene3D" id="2.30.30.40">
    <property type="entry name" value="SH3 Domains"/>
    <property type="match status" value="1"/>
</dbReference>
<dbReference type="SMART" id="SM00288">
    <property type="entry name" value="VHS"/>
    <property type="match status" value="1"/>
</dbReference>
<dbReference type="GO" id="GO:0010008">
    <property type="term" value="C:endosome membrane"/>
    <property type="evidence" value="ECO:0007669"/>
    <property type="project" value="UniProtKB-SubCell"/>
</dbReference>
<dbReference type="InterPro" id="IPR002014">
    <property type="entry name" value="VHS_dom"/>
</dbReference>
<proteinExistence type="inferred from homology"/>
<protein>
    <recommendedName>
        <fullName evidence="3">Class E vacuolar protein-sorting machinery protein HSE1</fullName>
    </recommendedName>
    <alternativeName>
        <fullName evidence="4">Class E vacuolar protein-sorting machinery protein hse1</fullName>
    </alternativeName>
</protein>
<gene>
    <name evidence="10" type="ORF">Amon01_001019300</name>
</gene>
<evidence type="ECO:0000259" key="9">
    <source>
        <dbReference type="PROSITE" id="PS50179"/>
    </source>
</evidence>
<dbReference type="SUPFAM" id="SSF50044">
    <property type="entry name" value="SH3-domain"/>
    <property type="match status" value="1"/>
</dbReference>
<dbReference type="EMBL" id="BSXU01018843">
    <property type="protein sequence ID" value="GME85757.1"/>
    <property type="molecule type" value="Genomic_DNA"/>
</dbReference>
<feature type="domain" description="VHS" evidence="9">
    <location>
        <begin position="10"/>
        <end position="134"/>
    </location>
</feature>
<dbReference type="OrthoDB" id="10255964at2759"/>
<dbReference type="InterPro" id="IPR001452">
    <property type="entry name" value="SH3_domain"/>
</dbReference>
<dbReference type="Proteomes" id="UP001165063">
    <property type="component" value="Unassembled WGS sequence"/>
</dbReference>
<dbReference type="Pfam" id="PF00790">
    <property type="entry name" value="VHS"/>
    <property type="match status" value="1"/>
</dbReference>
<evidence type="ECO:0000259" key="8">
    <source>
        <dbReference type="PROSITE" id="PS50002"/>
    </source>
</evidence>
<feature type="domain" description="SH3" evidence="8">
    <location>
        <begin position="180"/>
        <end position="239"/>
    </location>
</feature>
<evidence type="ECO:0000256" key="2">
    <source>
        <dbReference type="ARBA" id="ARBA00009666"/>
    </source>
</evidence>
<keyword evidence="5 7" id="KW-0728">SH3 domain</keyword>
<dbReference type="InterPro" id="IPR036028">
    <property type="entry name" value="SH3-like_dom_sf"/>
</dbReference>
<dbReference type="CDD" id="cd16978">
    <property type="entry name" value="VHS_HSE1"/>
    <property type="match status" value="1"/>
</dbReference>
<dbReference type="SUPFAM" id="SSF48464">
    <property type="entry name" value="ENTH/VHS domain"/>
    <property type="match status" value="1"/>
</dbReference>
<reference evidence="10" key="1">
    <citation type="submission" date="2023-04" db="EMBL/GenBank/DDBJ databases">
        <title>Ambrosiozyma monospora NBRC 1965.</title>
        <authorList>
            <person name="Ichikawa N."/>
            <person name="Sato H."/>
            <person name="Tonouchi N."/>
        </authorList>
    </citation>
    <scope>NUCLEOTIDE SEQUENCE</scope>
    <source>
        <strain evidence="10">NBRC 1965</strain>
    </source>
</reference>
<evidence type="ECO:0000256" key="1">
    <source>
        <dbReference type="ARBA" id="ARBA00004125"/>
    </source>
</evidence>
<dbReference type="PRINTS" id="PR00452">
    <property type="entry name" value="SH3DOMAIN"/>
</dbReference>
<evidence type="ECO:0000256" key="7">
    <source>
        <dbReference type="PROSITE-ProRule" id="PRU00192"/>
    </source>
</evidence>
<dbReference type="PANTHER" id="PTHR45929">
    <property type="entry name" value="JAK PATHWAY SIGNAL TRANSDUCTION ADAPTOR MOLECULE"/>
    <property type="match status" value="1"/>
</dbReference>